<evidence type="ECO:0000313" key="3">
    <source>
        <dbReference type="Proteomes" id="UP001595617"/>
    </source>
</evidence>
<name>A0ABV7ZZW6_9GAMM</name>
<comment type="caution">
    <text evidence="2">The sequence shown here is derived from an EMBL/GenBank/DDBJ whole genome shotgun (WGS) entry which is preliminary data.</text>
</comment>
<sequence>MPLWIEAIIAFFLIGGALFALAGSIGLARFPDFYTRVHAPTMGLTLGVGGTLIGSVIYFSVTKGTLSIHELMISMFLFITAPVSGHMMAKAAMHLQVKRSPATKGEPWRNLDNDKH</sequence>
<dbReference type="RefSeq" id="WP_380696957.1">
    <property type="nucleotide sequence ID" value="NZ_JBHRYR010000003.1"/>
</dbReference>
<keyword evidence="1" id="KW-0812">Transmembrane</keyword>
<dbReference type="NCBIfam" id="TIGR01300">
    <property type="entry name" value="CPA3_mnhG_phaG"/>
    <property type="match status" value="1"/>
</dbReference>
<reference evidence="3" key="1">
    <citation type="journal article" date="2019" name="Int. J. Syst. Evol. Microbiol.">
        <title>The Global Catalogue of Microorganisms (GCM) 10K type strain sequencing project: providing services to taxonomists for standard genome sequencing and annotation.</title>
        <authorList>
            <consortium name="The Broad Institute Genomics Platform"/>
            <consortium name="The Broad Institute Genome Sequencing Center for Infectious Disease"/>
            <person name="Wu L."/>
            <person name="Ma J."/>
        </authorList>
    </citation>
    <scope>NUCLEOTIDE SEQUENCE [LARGE SCALE GENOMIC DNA]</scope>
    <source>
        <strain evidence="3">IBRC 10765</strain>
    </source>
</reference>
<organism evidence="2 3">
    <name type="scientific">Saccharospirillum mangrovi</name>
    <dbReference type="NCBI Taxonomy" id="2161747"/>
    <lineage>
        <taxon>Bacteria</taxon>
        <taxon>Pseudomonadati</taxon>
        <taxon>Pseudomonadota</taxon>
        <taxon>Gammaproteobacteria</taxon>
        <taxon>Oceanospirillales</taxon>
        <taxon>Saccharospirillaceae</taxon>
        <taxon>Saccharospirillum</taxon>
    </lineage>
</organism>
<dbReference type="PANTHER" id="PTHR34703:SF1">
    <property type="entry name" value="ANTIPORTER SUBUNIT MNHG2-RELATED"/>
    <property type="match status" value="1"/>
</dbReference>
<dbReference type="Pfam" id="PF03334">
    <property type="entry name" value="PhaG_MnhG_YufB"/>
    <property type="match status" value="1"/>
</dbReference>
<dbReference type="NCBIfam" id="NF009316">
    <property type="entry name" value="PRK12674.1-5"/>
    <property type="match status" value="1"/>
</dbReference>
<protein>
    <submittedName>
        <fullName evidence="2">Na+/H+ antiporter subunit G</fullName>
    </submittedName>
</protein>
<dbReference type="EMBL" id="JBHRYR010000003">
    <property type="protein sequence ID" value="MFC3853624.1"/>
    <property type="molecule type" value="Genomic_DNA"/>
</dbReference>
<evidence type="ECO:0000256" key="1">
    <source>
        <dbReference type="SAM" id="Phobius"/>
    </source>
</evidence>
<feature type="transmembrane region" description="Helical" evidence="1">
    <location>
        <begin position="71"/>
        <end position="89"/>
    </location>
</feature>
<accession>A0ABV7ZZW6</accession>
<proteinExistence type="predicted"/>
<gene>
    <name evidence="2" type="ORF">ACFOOG_12335</name>
</gene>
<keyword evidence="1" id="KW-1133">Transmembrane helix</keyword>
<feature type="transmembrane region" description="Helical" evidence="1">
    <location>
        <begin position="39"/>
        <end position="59"/>
    </location>
</feature>
<dbReference type="Proteomes" id="UP001595617">
    <property type="component" value="Unassembled WGS sequence"/>
</dbReference>
<dbReference type="PANTHER" id="PTHR34703">
    <property type="entry name" value="ANTIPORTER SUBUNIT MNHG2-RELATED"/>
    <property type="match status" value="1"/>
</dbReference>
<keyword evidence="3" id="KW-1185">Reference proteome</keyword>
<keyword evidence="1" id="KW-0472">Membrane</keyword>
<evidence type="ECO:0000313" key="2">
    <source>
        <dbReference type="EMBL" id="MFC3853624.1"/>
    </source>
</evidence>
<dbReference type="InterPro" id="IPR005133">
    <property type="entry name" value="PhaG_MnhG_YufB"/>
</dbReference>
<feature type="transmembrane region" description="Helical" evidence="1">
    <location>
        <begin position="6"/>
        <end position="27"/>
    </location>
</feature>